<feature type="transmembrane region" description="Helical" evidence="1">
    <location>
        <begin position="109"/>
        <end position="126"/>
    </location>
</feature>
<name>A0A8K1FF18_PYTOL</name>
<proteinExistence type="predicted"/>
<dbReference type="OrthoDB" id="165058at2759"/>
<feature type="transmembrane region" description="Helical" evidence="1">
    <location>
        <begin position="7"/>
        <end position="25"/>
    </location>
</feature>
<feature type="transmembrane region" description="Helical" evidence="1">
    <location>
        <begin position="31"/>
        <end position="52"/>
    </location>
</feature>
<keyword evidence="3" id="KW-1185">Reference proteome</keyword>
<dbReference type="EMBL" id="SPLM01000108">
    <property type="protein sequence ID" value="TMW60061.1"/>
    <property type="molecule type" value="Genomic_DNA"/>
</dbReference>
<dbReference type="Proteomes" id="UP000794436">
    <property type="component" value="Unassembled WGS sequence"/>
</dbReference>
<protein>
    <submittedName>
        <fullName evidence="2">Uncharacterized protein</fullName>
    </submittedName>
</protein>
<keyword evidence="1" id="KW-1133">Transmembrane helix</keyword>
<evidence type="ECO:0000313" key="3">
    <source>
        <dbReference type="Proteomes" id="UP000794436"/>
    </source>
</evidence>
<organism evidence="2 3">
    <name type="scientific">Pythium oligandrum</name>
    <name type="common">Mycoparasitic fungus</name>
    <dbReference type="NCBI Taxonomy" id="41045"/>
    <lineage>
        <taxon>Eukaryota</taxon>
        <taxon>Sar</taxon>
        <taxon>Stramenopiles</taxon>
        <taxon>Oomycota</taxon>
        <taxon>Peronosporomycetes</taxon>
        <taxon>Pythiales</taxon>
        <taxon>Pythiaceae</taxon>
        <taxon>Pythium</taxon>
    </lineage>
</organism>
<sequence length="205" mass="22777">MHLGKEHVILASIYGVVGLILALVARQGKLAPIASATFLAILWLGFVLAISFTEAWIKFRAPFISRYLALDVGRVVFAALNAVEAGLCLGLWLVYWIGTSADATQVGRVGILIALTVIYIIQAAVVHPKLHLRGDFAIYEELKRLPEDSLTFHQKMLYTEMQNNVTNHRQPPVFFHIAYVLAEVSKVVLLVHYSVHFLRQLSGTA</sequence>
<evidence type="ECO:0000313" key="2">
    <source>
        <dbReference type="EMBL" id="TMW60061.1"/>
    </source>
</evidence>
<feature type="transmembrane region" description="Helical" evidence="1">
    <location>
        <begin position="72"/>
        <end position="97"/>
    </location>
</feature>
<keyword evidence="1" id="KW-0812">Transmembrane</keyword>
<gene>
    <name evidence="2" type="ORF">Poli38472_000103</name>
</gene>
<reference evidence="2" key="1">
    <citation type="submission" date="2019-03" db="EMBL/GenBank/DDBJ databases">
        <title>Long read genome sequence of the mycoparasitic Pythium oligandrum ATCC 38472 isolated from sugarbeet rhizosphere.</title>
        <authorList>
            <person name="Gaulin E."/>
        </authorList>
    </citation>
    <scope>NUCLEOTIDE SEQUENCE</scope>
    <source>
        <strain evidence="2">ATCC 38472_TT</strain>
    </source>
</reference>
<evidence type="ECO:0000256" key="1">
    <source>
        <dbReference type="SAM" id="Phobius"/>
    </source>
</evidence>
<keyword evidence="1" id="KW-0472">Membrane</keyword>
<dbReference type="AlphaFoldDB" id="A0A8K1FF18"/>
<comment type="caution">
    <text evidence="2">The sequence shown here is derived from an EMBL/GenBank/DDBJ whole genome shotgun (WGS) entry which is preliminary data.</text>
</comment>
<accession>A0A8K1FF18</accession>